<name>A0A514D4A7_9VIRU</name>
<keyword evidence="1" id="KW-1133">Transmembrane helix</keyword>
<organism evidence="2">
    <name type="scientific">Leviviridae sp</name>
    <dbReference type="NCBI Taxonomy" id="2027243"/>
    <lineage>
        <taxon>Viruses</taxon>
        <taxon>Riboviria</taxon>
        <taxon>Orthornavirae</taxon>
        <taxon>Lenarviricota</taxon>
        <taxon>Leviviricetes</taxon>
        <taxon>Norzivirales</taxon>
        <taxon>Fiersviridae</taxon>
    </lineage>
</organism>
<evidence type="ECO:0000313" key="2">
    <source>
        <dbReference type="EMBL" id="QDH88426.1"/>
    </source>
</evidence>
<protein>
    <submittedName>
        <fullName evidence="2">Uncharacterized protein</fullName>
    </submittedName>
</protein>
<keyword evidence="1" id="KW-0472">Membrane</keyword>
<feature type="transmembrane region" description="Helical" evidence="1">
    <location>
        <begin position="6"/>
        <end position="27"/>
    </location>
</feature>
<evidence type="ECO:0000256" key="1">
    <source>
        <dbReference type="SAM" id="Phobius"/>
    </source>
</evidence>
<dbReference type="EMBL" id="MN034078">
    <property type="protein sequence ID" value="QDH88426.1"/>
    <property type="molecule type" value="Genomic_RNA"/>
</dbReference>
<gene>
    <name evidence="2" type="ORF">H1RhizoLitter1175_000003</name>
</gene>
<keyword evidence="1" id="KW-0812">Transmembrane</keyword>
<sequence length="60" mass="6596">MLLSYHLQLLLSWTIRIVLLFSIGAIYMMTSGCSHKYDITGTSSGVFTKDPPAADSTTIK</sequence>
<proteinExistence type="predicted"/>
<accession>A0A514D4A7</accession>
<reference evidence="2" key="1">
    <citation type="submission" date="2019-05" db="EMBL/GenBank/DDBJ databases">
        <title>Metatranscriptomic reconstruction reveals RNA viruses with the potential to shape carbon cycling in soil.</title>
        <authorList>
            <person name="Starr E.P."/>
            <person name="Nuccio E."/>
            <person name="Pett-Ridge J."/>
            <person name="Banfield J.F."/>
            <person name="Firestone M.K."/>
        </authorList>
    </citation>
    <scope>NUCLEOTIDE SEQUENCE</scope>
    <source>
        <strain evidence="2">H1_Rhizo_Litter_1_scaffold_175</strain>
    </source>
</reference>